<sequence>MWNNRYDFLPTHENIIILELACDPEYMPWFKIHGKSYLYGEEVRRRYPHTSRLRQSPLNLRGGEVGPSSVPTQEWLTFWFVTQFSIGSWDPNRDSYNLQLHERMKNEVLQISHCRKSYFSGVPNTLPQHFLGLYRRALYMTSLQLPDITRCLLWKQFCQMETNITDSSWTQPALDNTNGVRDPKGFPVIQLQIVFQFLDPR</sequence>
<evidence type="ECO:0000313" key="1">
    <source>
        <dbReference type="EMBL" id="MBA0767010.1"/>
    </source>
</evidence>
<dbReference type="EMBL" id="JABEZW010000006">
    <property type="protein sequence ID" value="MBA0767010.1"/>
    <property type="molecule type" value="Genomic_DNA"/>
</dbReference>
<proteinExistence type="predicted"/>
<comment type="caution">
    <text evidence="1">The sequence shown here is derived from an EMBL/GenBank/DDBJ whole genome shotgun (WGS) entry which is preliminary data.</text>
</comment>
<protein>
    <submittedName>
        <fullName evidence="1">Uncharacterized protein</fullName>
    </submittedName>
</protein>
<organism evidence="1 2">
    <name type="scientific">Gossypium trilobum</name>
    <dbReference type="NCBI Taxonomy" id="34281"/>
    <lineage>
        <taxon>Eukaryota</taxon>
        <taxon>Viridiplantae</taxon>
        <taxon>Streptophyta</taxon>
        <taxon>Embryophyta</taxon>
        <taxon>Tracheophyta</taxon>
        <taxon>Spermatophyta</taxon>
        <taxon>Magnoliopsida</taxon>
        <taxon>eudicotyledons</taxon>
        <taxon>Gunneridae</taxon>
        <taxon>Pentapetalae</taxon>
        <taxon>rosids</taxon>
        <taxon>malvids</taxon>
        <taxon>Malvales</taxon>
        <taxon>Malvaceae</taxon>
        <taxon>Malvoideae</taxon>
        <taxon>Gossypium</taxon>
    </lineage>
</organism>
<accession>A0A7J9E1Y9</accession>
<reference evidence="1 2" key="1">
    <citation type="journal article" date="2019" name="Genome Biol. Evol.">
        <title>Insights into the evolution of the New World diploid cottons (Gossypium, subgenus Houzingenia) based on genome sequencing.</title>
        <authorList>
            <person name="Grover C.E."/>
            <person name="Arick M.A. 2nd"/>
            <person name="Thrash A."/>
            <person name="Conover J.L."/>
            <person name="Sanders W.S."/>
            <person name="Peterson D.G."/>
            <person name="Frelichowski J.E."/>
            <person name="Scheffler J.A."/>
            <person name="Scheffler B.E."/>
            <person name="Wendel J.F."/>
        </authorList>
    </citation>
    <scope>NUCLEOTIDE SEQUENCE [LARGE SCALE GENOMIC DNA]</scope>
    <source>
        <strain evidence="1">8</strain>
        <tissue evidence="1">Leaf</tissue>
    </source>
</reference>
<dbReference type="AlphaFoldDB" id="A0A7J9E1Y9"/>
<gene>
    <name evidence="1" type="ORF">Gotri_015991</name>
</gene>
<name>A0A7J9E1Y9_9ROSI</name>
<keyword evidence="2" id="KW-1185">Reference proteome</keyword>
<dbReference type="Proteomes" id="UP000593568">
    <property type="component" value="Unassembled WGS sequence"/>
</dbReference>
<evidence type="ECO:0000313" key="2">
    <source>
        <dbReference type="Proteomes" id="UP000593568"/>
    </source>
</evidence>